<evidence type="ECO:0000313" key="4">
    <source>
        <dbReference type="Proteomes" id="UP001321760"/>
    </source>
</evidence>
<sequence length="628" mass="69571">MAPPFNARQGSSGAQNSDAASPDGASYPSHLYAGDMADSETDSFDELNDTTITYPVRPFFPSRNFSRHNSFPDLERGLSTQRSFPDSLGSDCQTPCEKAPRETVPANDLFTKHGLSASPLPPKRGFRLYRYLRWNFGSVYRRIFSLVFFGNVTALTFLAVDAYARQKRLLPYQDCGVAVTANILASLLARNEHVVNTLFWVFGTWTSRLPFWVRKLTARVYAYGGIHSGCAVAATFWYITFLYTLTTHIQSLGTLSVIHSYIYFVSYFIIFLLVSMCISAHPRLRVLAHNWFEGIHRYMGWFATLLFWAQNILLAAEASQTSSIPLGRALLVSPSFWMLVVITLLIIYPWSRMRLRDVEVEPLSDHCVKLNFNYRNAHYGQAVRLTDAPLTETHAFAVIPHPAAPKPIPHCSGCACHSMSPKISTSSSSSSSTLSTATSKPLPPTPALSHAGQRGFSVIVSDAGDWTKKIIRNPPRQIYTRGTPQFGVMRIAGLFSPVIIVATGSGIAPCLSLFVQKPEHPVRIIWSTRSPVKTYGQGVVDFLYGVDPEAIIIDTDLEGNKRPDLVRLAYRVWEGGRRDGGEGKMGGKGKRDGKCEAVVVISNQRVTQKVVYGLETRGVAAYGAIFDS</sequence>
<gene>
    <name evidence="3" type="ORF">QBC34DRAFT_478199</name>
</gene>
<feature type="compositionally biased region" description="Polar residues" evidence="1">
    <location>
        <begin position="8"/>
        <end position="19"/>
    </location>
</feature>
<evidence type="ECO:0000256" key="2">
    <source>
        <dbReference type="SAM" id="Phobius"/>
    </source>
</evidence>
<comment type="caution">
    <text evidence="3">The sequence shown here is derived from an EMBL/GenBank/DDBJ whole genome shotgun (WGS) entry which is preliminary data.</text>
</comment>
<dbReference type="InterPro" id="IPR052979">
    <property type="entry name" value="Adenylate-forming_domain"/>
</dbReference>
<proteinExistence type="predicted"/>
<dbReference type="PANTHER" id="PTHR33927">
    <property type="entry name" value="TRANSMEMBRANE PROTEIN"/>
    <property type="match status" value="1"/>
</dbReference>
<feature type="region of interest" description="Disordered" evidence="1">
    <location>
        <begin position="1"/>
        <end position="43"/>
    </location>
</feature>
<dbReference type="EMBL" id="MU865997">
    <property type="protein sequence ID" value="KAK4443214.1"/>
    <property type="molecule type" value="Genomic_DNA"/>
</dbReference>
<dbReference type="Proteomes" id="UP001321760">
    <property type="component" value="Unassembled WGS sequence"/>
</dbReference>
<name>A0AAV9G515_9PEZI</name>
<feature type="transmembrane region" description="Helical" evidence="2">
    <location>
        <begin position="260"/>
        <end position="278"/>
    </location>
</feature>
<keyword evidence="2" id="KW-0472">Membrane</keyword>
<organism evidence="3 4">
    <name type="scientific">Podospora aff. communis PSN243</name>
    <dbReference type="NCBI Taxonomy" id="3040156"/>
    <lineage>
        <taxon>Eukaryota</taxon>
        <taxon>Fungi</taxon>
        <taxon>Dikarya</taxon>
        <taxon>Ascomycota</taxon>
        <taxon>Pezizomycotina</taxon>
        <taxon>Sordariomycetes</taxon>
        <taxon>Sordariomycetidae</taxon>
        <taxon>Sordariales</taxon>
        <taxon>Podosporaceae</taxon>
        <taxon>Podospora</taxon>
    </lineage>
</organism>
<feature type="transmembrane region" description="Helical" evidence="2">
    <location>
        <begin position="143"/>
        <end position="164"/>
    </location>
</feature>
<reference evidence="3" key="1">
    <citation type="journal article" date="2023" name="Mol. Phylogenet. Evol.">
        <title>Genome-scale phylogeny and comparative genomics of the fungal order Sordariales.</title>
        <authorList>
            <person name="Hensen N."/>
            <person name="Bonometti L."/>
            <person name="Westerberg I."/>
            <person name="Brannstrom I.O."/>
            <person name="Guillou S."/>
            <person name="Cros-Aarteil S."/>
            <person name="Calhoun S."/>
            <person name="Haridas S."/>
            <person name="Kuo A."/>
            <person name="Mondo S."/>
            <person name="Pangilinan J."/>
            <person name="Riley R."/>
            <person name="LaButti K."/>
            <person name="Andreopoulos B."/>
            <person name="Lipzen A."/>
            <person name="Chen C."/>
            <person name="Yan M."/>
            <person name="Daum C."/>
            <person name="Ng V."/>
            <person name="Clum A."/>
            <person name="Steindorff A."/>
            <person name="Ohm R.A."/>
            <person name="Martin F."/>
            <person name="Silar P."/>
            <person name="Natvig D.O."/>
            <person name="Lalanne C."/>
            <person name="Gautier V."/>
            <person name="Ament-Velasquez S.L."/>
            <person name="Kruys A."/>
            <person name="Hutchinson M.I."/>
            <person name="Powell A.J."/>
            <person name="Barry K."/>
            <person name="Miller A.N."/>
            <person name="Grigoriev I.V."/>
            <person name="Debuchy R."/>
            <person name="Gladieux P."/>
            <person name="Hiltunen Thoren M."/>
            <person name="Johannesson H."/>
        </authorList>
    </citation>
    <scope>NUCLEOTIDE SEQUENCE</scope>
    <source>
        <strain evidence="3">PSN243</strain>
    </source>
</reference>
<dbReference type="AlphaFoldDB" id="A0AAV9G515"/>
<accession>A0AAV9G515</accession>
<feature type="region of interest" description="Disordered" evidence="1">
    <location>
        <begin position="427"/>
        <end position="450"/>
    </location>
</feature>
<feature type="transmembrane region" description="Helical" evidence="2">
    <location>
        <begin position="328"/>
        <end position="348"/>
    </location>
</feature>
<evidence type="ECO:0000256" key="1">
    <source>
        <dbReference type="SAM" id="MobiDB-lite"/>
    </source>
</evidence>
<keyword evidence="2" id="KW-1133">Transmembrane helix</keyword>
<reference evidence="3" key="2">
    <citation type="submission" date="2023-05" db="EMBL/GenBank/DDBJ databases">
        <authorList>
            <consortium name="Lawrence Berkeley National Laboratory"/>
            <person name="Steindorff A."/>
            <person name="Hensen N."/>
            <person name="Bonometti L."/>
            <person name="Westerberg I."/>
            <person name="Brannstrom I.O."/>
            <person name="Guillou S."/>
            <person name="Cros-Aarteil S."/>
            <person name="Calhoun S."/>
            <person name="Haridas S."/>
            <person name="Kuo A."/>
            <person name="Mondo S."/>
            <person name="Pangilinan J."/>
            <person name="Riley R."/>
            <person name="Labutti K."/>
            <person name="Andreopoulos B."/>
            <person name="Lipzen A."/>
            <person name="Chen C."/>
            <person name="Yanf M."/>
            <person name="Daum C."/>
            <person name="Ng V."/>
            <person name="Clum A."/>
            <person name="Ohm R."/>
            <person name="Martin F."/>
            <person name="Silar P."/>
            <person name="Natvig D."/>
            <person name="Lalanne C."/>
            <person name="Gautier V."/>
            <person name="Ament-Velasquez S.L."/>
            <person name="Kruys A."/>
            <person name="Hutchinson M.I."/>
            <person name="Powell A.J."/>
            <person name="Barry K."/>
            <person name="Miller A.N."/>
            <person name="Grigoriev I.V."/>
            <person name="Debuchy R."/>
            <person name="Gladieux P."/>
            <person name="Thoren M.H."/>
            <person name="Johannesson H."/>
        </authorList>
    </citation>
    <scope>NUCLEOTIDE SEQUENCE</scope>
    <source>
        <strain evidence="3">PSN243</strain>
    </source>
</reference>
<keyword evidence="4" id="KW-1185">Reference proteome</keyword>
<keyword evidence="2" id="KW-0812">Transmembrane</keyword>
<evidence type="ECO:0000313" key="3">
    <source>
        <dbReference type="EMBL" id="KAK4443214.1"/>
    </source>
</evidence>
<feature type="transmembrane region" description="Helical" evidence="2">
    <location>
        <begin position="298"/>
        <end position="316"/>
    </location>
</feature>
<feature type="transmembrane region" description="Helical" evidence="2">
    <location>
        <begin position="491"/>
        <end position="515"/>
    </location>
</feature>
<dbReference type="PANTHER" id="PTHR33927:SF5">
    <property type="entry name" value="ENZYME, PUTATIVE (AFU_ORTHOLOGUE AFUA_8G01222)-RELATED"/>
    <property type="match status" value="1"/>
</dbReference>
<feature type="transmembrane region" description="Helical" evidence="2">
    <location>
        <begin position="220"/>
        <end position="240"/>
    </location>
</feature>
<evidence type="ECO:0008006" key="5">
    <source>
        <dbReference type="Google" id="ProtNLM"/>
    </source>
</evidence>
<protein>
    <recommendedName>
        <fullName evidence="5">NRPS-like enzyme</fullName>
    </recommendedName>
</protein>
<feature type="compositionally biased region" description="Low complexity" evidence="1">
    <location>
        <begin position="427"/>
        <end position="440"/>
    </location>
</feature>